<protein>
    <recommendedName>
        <fullName evidence="5">SAM-dependent methyltransferase</fullName>
    </recommendedName>
</protein>
<dbReference type="InterPro" id="IPR038576">
    <property type="entry name" value="Methyltransf_Zn-bd_dom_put_sf"/>
</dbReference>
<gene>
    <name evidence="3" type="ORF">A2164_03790</name>
</gene>
<dbReference type="Pfam" id="PF08484">
    <property type="entry name" value="Methyltransf_14"/>
    <property type="match status" value="1"/>
</dbReference>
<dbReference type="Pfam" id="PF08421">
    <property type="entry name" value="Methyltransf_13"/>
    <property type="match status" value="1"/>
</dbReference>
<evidence type="ECO:0000259" key="1">
    <source>
        <dbReference type="Pfam" id="PF08421"/>
    </source>
</evidence>
<feature type="domain" description="C-methyltransferase" evidence="2">
    <location>
        <begin position="253"/>
        <end position="410"/>
    </location>
</feature>
<evidence type="ECO:0008006" key="5">
    <source>
        <dbReference type="Google" id="ProtNLM"/>
    </source>
</evidence>
<comment type="caution">
    <text evidence="3">The sequence shown here is derived from an EMBL/GenBank/DDBJ whole genome shotgun (WGS) entry which is preliminary data.</text>
</comment>
<dbReference type="InterPro" id="IPR013630">
    <property type="entry name" value="Methyltransf_Zn-bd_dom_put"/>
</dbReference>
<dbReference type="EMBL" id="MFAT01000032">
    <property type="protein sequence ID" value="OGD86269.1"/>
    <property type="molecule type" value="Genomic_DNA"/>
</dbReference>
<dbReference type="Gene3D" id="3.40.50.150">
    <property type="entry name" value="Vaccinia Virus protein VP39"/>
    <property type="match status" value="1"/>
</dbReference>
<dbReference type="InterPro" id="IPR029063">
    <property type="entry name" value="SAM-dependent_MTases_sf"/>
</dbReference>
<dbReference type="PANTHER" id="PTHR43861:SF5">
    <property type="entry name" value="BLL5978 PROTEIN"/>
    <property type="match status" value="1"/>
</dbReference>
<sequence>MKKQRVKKAIYCRICKNKKLNKILSLGLSPLANSFLRPNELKSHEDFFPLELNICRHCGLVQLADIVNPKLMFDTYLYVSSTSQTFIDHFERFAQDTSKRFNLSRNDLIIDIGSNDGILLKPFDKLGIRTLGIDPAKNVARIARKNGIETITKYFDRDIANRIIAKYGKARLITGINVFAHINNWGELIQGVKVLLTDDGIFIIEVPYLLEFIKKNLFDTVYHEHLSYIAVKPLIKFFKQNGLEIFDVHKVETHGGSIRIFIKRENAKYKIQKSVFDSLKEEKEAGLTLLRTYKEFSINVLNNKKRLMKLLNALKKDSKRIIGYGAPAKGNTLLNFFGINHDLIDYIVDDSPLKQGLYTPGSHIPITSPNKIKRTKVDYILILAWNFADSIIKNHDYLKRKGIKFIIPVPIPKIVN</sequence>
<dbReference type="Gene3D" id="3.40.50.720">
    <property type="entry name" value="NAD(P)-binding Rossmann-like Domain"/>
    <property type="match status" value="1"/>
</dbReference>
<dbReference type="SUPFAM" id="SSF53335">
    <property type="entry name" value="S-adenosyl-L-methionine-dependent methyltransferases"/>
    <property type="match status" value="1"/>
</dbReference>
<feature type="domain" description="Methyltransferase putative zinc binding" evidence="1">
    <location>
        <begin position="12"/>
        <end position="73"/>
    </location>
</feature>
<dbReference type="PANTHER" id="PTHR43861">
    <property type="entry name" value="TRANS-ACONITATE 2-METHYLTRANSFERASE-RELATED"/>
    <property type="match status" value="1"/>
</dbReference>
<evidence type="ECO:0000259" key="2">
    <source>
        <dbReference type="Pfam" id="PF08484"/>
    </source>
</evidence>
<dbReference type="InterPro" id="IPR013691">
    <property type="entry name" value="MeTrfase_14"/>
</dbReference>
<evidence type="ECO:0000313" key="4">
    <source>
        <dbReference type="Proteomes" id="UP000176317"/>
    </source>
</evidence>
<accession>A0A1F5G353</accession>
<evidence type="ECO:0000313" key="3">
    <source>
        <dbReference type="EMBL" id="OGD86269.1"/>
    </source>
</evidence>
<dbReference type="Pfam" id="PF13489">
    <property type="entry name" value="Methyltransf_23"/>
    <property type="match status" value="1"/>
</dbReference>
<organism evidence="3 4">
    <name type="scientific">Candidatus Curtissbacteria bacterium RBG_13_35_7</name>
    <dbReference type="NCBI Taxonomy" id="1797705"/>
    <lineage>
        <taxon>Bacteria</taxon>
        <taxon>Candidatus Curtissiibacteriota</taxon>
    </lineage>
</organism>
<dbReference type="Proteomes" id="UP000176317">
    <property type="component" value="Unassembled WGS sequence"/>
</dbReference>
<dbReference type="AlphaFoldDB" id="A0A1F5G353"/>
<name>A0A1F5G353_9BACT</name>
<proteinExistence type="predicted"/>
<reference evidence="3 4" key="1">
    <citation type="journal article" date="2016" name="Nat. Commun.">
        <title>Thousands of microbial genomes shed light on interconnected biogeochemical processes in an aquifer system.</title>
        <authorList>
            <person name="Anantharaman K."/>
            <person name="Brown C.T."/>
            <person name="Hug L.A."/>
            <person name="Sharon I."/>
            <person name="Castelle C.J."/>
            <person name="Probst A.J."/>
            <person name="Thomas B.C."/>
            <person name="Singh A."/>
            <person name="Wilkins M.J."/>
            <person name="Karaoz U."/>
            <person name="Brodie E.L."/>
            <person name="Williams K.H."/>
            <person name="Hubbard S.S."/>
            <person name="Banfield J.F."/>
        </authorList>
    </citation>
    <scope>NUCLEOTIDE SEQUENCE [LARGE SCALE GENOMIC DNA]</scope>
</reference>
<dbReference type="Gene3D" id="6.20.50.110">
    <property type="entry name" value="Methyltransferase, zinc-binding domain"/>
    <property type="match status" value="1"/>
</dbReference>
<dbReference type="Gene3D" id="6.10.250.3100">
    <property type="match status" value="1"/>
</dbReference>